<gene>
    <name evidence="2" type="ORF">BU23DRAFT_503818</name>
</gene>
<feature type="transmembrane region" description="Helical" evidence="1">
    <location>
        <begin position="115"/>
        <end position="133"/>
    </location>
</feature>
<keyword evidence="1" id="KW-0812">Transmembrane</keyword>
<evidence type="ECO:0000313" key="3">
    <source>
        <dbReference type="Proteomes" id="UP000800036"/>
    </source>
</evidence>
<reference evidence="2" key="1">
    <citation type="journal article" date="2020" name="Stud. Mycol.">
        <title>101 Dothideomycetes genomes: a test case for predicting lifestyles and emergence of pathogens.</title>
        <authorList>
            <person name="Haridas S."/>
            <person name="Albert R."/>
            <person name="Binder M."/>
            <person name="Bloem J."/>
            <person name="Labutti K."/>
            <person name="Salamov A."/>
            <person name="Andreopoulos B."/>
            <person name="Baker S."/>
            <person name="Barry K."/>
            <person name="Bills G."/>
            <person name="Bluhm B."/>
            <person name="Cannon C."/>
            <person name="Castanera R."/>
            <person name="Culley D."/>
            <person name="Daum C."/>
            <person name="Ezra D."/>
            <person name="Gonzalez J."/>
            <person name="Henrissat B."/>
            <person name="Kuo A."/>
            <person name="Liang C."/>
            <person name="Lipzen A."/>
            <person name="Lutzoni F."/>
            <person name="Magnuson J."/>
            <person name="Mondo S."/>
            <person name="Nolan M."/>
            <person name="Ohm R."/>
            <person name="Pangilinan J."/>
            <person name="Park H.-J."/>
            <person name="Ramirez L."/>
            <person name="Alfaro M."/>
            <person name="Sun H."/>
            <person name="Tritt A."/>
            <person name="Yoshinaga Y."/>
            <person name="Zwiers L.-H."/>
            <person name="Turgeon B."/>
            <person name="Goodwin S."/>
            <person name="Spatafora J."/>
            <person name="Crous P."/>
            <person name="Grigoriev I."/>
        </authorList>
    </citation>
    <scope>NUCLEOTIDE SEQUENCE</scope>
    <source>
        <strain evidence="2">CBS 107.79</strain>
    </source>
</reference>
<dbReference type="Proteomes" id="UP000800036">
    <property type="component" value="Unassembled WGS sequence"/>
</dbReference>
<dbReference type="EMBL" id="ML976671">
    <property type="protein sequence ID" value="KAF1975232.1"/>
    <property type="molecule type" value="Genomic_DNA"/>
</dbReference>
<accession>A0A6A5VH98</accession>
<keyword evidence="3" id="KW-1185">Reference proteome</keyword>
<evidence type="ECO:0000256" key="1">
    <source>
        <dbReference type="SAM" id="Phobius"/>
    </source>
</evidence>
<organism evidence="2 3">
    <name type="scientific">Bimuria novae-zelandiae CBS 107.79</name>
    <dbReference type="NCBI Taxonomy" id="1447943"/>
    <lineage>
        <taxon>Eukaryota</taxon>
        <taxon>Fungi</taxon>
        <taxon>Dikarya</taxon>
        <taxon>Ascomycota</taxon>
        <taxon>Pezizomycotina</taxon>
        <taxon>Dothideomycetes</taxon>
        <taxon>Pleosporomycetidae</taxon>
        <taxon>Pleosporales</taxon>
        <taxon>Massarineae</taxon>
        <taxon>Didymosphaeriaceae</taxon>
        <taxon>Bimuria</taxon>
    </lineage>
</organism>
<proteinExistence type="predicted"/>
<dbReference type="AlphaFoldDB" id="A0A6A5VH98"/>
<protein>
    <recommendedName>
        <fullName evidence="4">Alpha/beta-hydrolase</fullName>
    </recommendedName>
</protein>
<sequence length="453" mass="51070">MALNSKLSDFSPIVFGDLNIIPRQFLNSHTAPSPIPYTGSPLLLCLADIRLFFSLAWSLPGILIPVTRWRSSALDELYPSLPNLISLALHGFLIIFQSLVLLSLPFLILLPLWGVILYLAAVYAVTWITALLLNGTEDVLHSTVDLGEEGKRHAGECWIYLNGVSIGKHWLQSNLDRLAYTFRRPITGVHNRTYGILFDLLQCIVERDFDYATYDIRRSYVTIKNSLLDEKNKKVVLILHSQGGIEGSLILDWLLTELPHDTVNKLEIYSFGSAANHFNNPLRHSQFRSSAATNGDTQIATSTTRNHYAVRHIEHYAAAGEFVARWGVLHFAPLPSRYAGRVFIRPGTGHLLNQHYLNSIFPLDQNMRVREHNSFMDMNVRFTSDGAMERVREGYVEMLLGGEEAMDGAIVKDRGNGVSDLARSWPVAARRVTPRVRDCSRLWLYRNGGSPED</sequence>
<dbReference type="OrthoDB" id="202545at2759"/>
<evidence type="ECO:0008006" key="4">
    <source>
        <dbReference type="Google" id="ProtNLM"/>
    </source>
</evidence>
<dbReference type="PANTHER" id="PTHR42044:SF2">
    <property type="entry name" value="DUF676 DOMAIN-CONTAINING PROTEIN"/>
    <property type="match status" value="1"/>
</dbReference>
<evidence type="ECO:0000313" key="2">
    <source>
        <dbReference type="EMBL" id="KAF1975232.1"/>
    </source>
</evidence>
<keyword evidence="1" id="KW-1133">Transmembrane helix</keyword>
<dbReference type="PANTHER" id="PTHR42044">
    <property type="entry name" value="DUF676 DOMAIN-CONTAINING PROTEIN-RELATED"/>
    <property type="match status" value="1"/>
</dbReference>
<feature type="transmembrane region" description="Helical" evidence="1">
    <location>
        <begin position="87"/>
        <end position="109"/>
    </location>
</feature>
<keyword evidence="1" id="KW-0472">Membrane</keyword>
<name>A0A6A5VH98_9PLEO</name>
<feature type="non-terminal residue" evidence="2">
    <location>
        <position position="453"/>
    </location>
</feature>